<dbReference type="RefSeq" id="WP_213413006.1">
    <property type="nucleotide sequence ID" value="NZ_BOVK01000042.1"/>
</dbReference>
<feature type="domain" description="RNA polymerase sigma factor 70 region 4 type 2" evidence="6">
    <location>
        <begin position="125"/>
        <end position="171"/>
    </location>
</feature>
<dbReference type="GO" id="GO:0006352">
    <property type="term" value="P:DNA-templated transcription initiation"/>
    <property type="evidence" value="ECO:0007669"/>
    <property type="project" value="InterPro"/>
</dbReference>
<dbReference type="GO" id="GO:0003677">
    <property type="term" value="F:DNA binding"/>
    <property type="evidence" value="ECO:0007669"/>
    <property type="project" value="InterPro"/>
</dbReference>
<evidence type="ECO:0000313" key="7">
    <source>
        <dbReference type="EMBL" id="GIQ70236.1"/>
    </source>
</evidence>
<name>A0A8J4M466_9BACL</name>
<keyword evidence="2" id="KW-0805">Transcription regulation</keyword>
<reference evidence="7" key="1">
    <citation type="submission" date="2021-04" db="EMBL/GenBank/DDBJ databases">
        <title>Draft genome sequence of Xylanibacillus composti strain K13.</title>
        <authorList>
            <person name="Uke A."/>
            <person name="Chhe C."/>
            <person name="Baramee S."/>
            <person name="Kosugi A."/>
        </authorList>
    </citation>
    <scope>NUCLEOTIDE SEQUENCE</scope>
    <source>
        <strain evidence="7">K13</strain>
    </source>
</reference>
<evidence type="ECO:0000256" key="3">
    <source>
        <dbReference type="ARBA" id="ARBA00023082"/>
    </source>
</evidence>
<dbReference type="InterPro" id="IPR014284">
    <property type="entry name" value="RNA_pol_sigma-70_dom"/>
</dbReference>
<dbReference type="PANTHER" id="PTHR43133">
    <property type="entry name" value="RNA POLYMERASE ECF-TYPE SIGMA FACTO"/>
    <property type="match status" value="1"/>
</dbReference>
<feature type="domain" description="RNA polymerase sigma-70 region 2" evidence="5">
    <location>
        <begin position="24"/>
        <end position="92"/>
    </location>
</feature>
<evidence type="ECO:0000256" key="2">
    <source>
        <dbReference type="ARBA" id="ARBA00023015"/>
    </source>
</evidence>
<dbReference type="GO" id="GO:0016987">
    <property type="term" value="F:sigma factor activity"/>
    <property type="evidence" value="ECO:0007669"/>
    <property type="project" value="UniProtKB-KW"/>
</dbReference>
<dbReference type="Pfam" id="PF08281">
    <property type="entry name" value="Sigma70_r4_2"/>
    <property type="match status" value="1"/>
</dbReference>
<dbReference type="InterPro" id="IPR013325">
    <property type="entry name" value="RNA_pol_sigma_r2"/>
</dbReference>
<sequence>MGGQSDTNLLEGIAKGSGAAFSRLYERYNGMVMRIAWQVTKDWSEAEDVCHDVFIEVLRKAGQYDPSRGSIEAWLKVLARCRAKDRLRKRNRFVPLADWEDSSVPVWFSVPESVELRVLQRLEAERVKRELDQIPDLQRAAVYGKYVATLSHKELAASLKRPVGTVKSLIRYGVRNVRKRLELTGSLAMRKSV</sequence>
<accession>A0A8J4M466</accession>
<dbReference type="AlphaFoldDB" id="A0A8J4M466"/>
<keyword evidence="4" id="KW-0804">Transcription</keyword>
<dbReference type="InterPro" id="IPR013249">
    <property type="entry name" value="RNA_pol_sigma70_r4_t2"/>
</dbReference>
<dbReference type="SUPFAM" id="SSF88659">
    <property type="entry name" value="Sigma3 and sigma4 domains of RNA polymerase sigma factors"/>
    <property type="match status" value="1"/>
</dbReference>
<dbReference type="NCBIfam" id="TIGR02937">
    <property type="entry name" value="sigma70-ECF"/>
    <property type="match status" value="1"/>
</dbReference>
<keyword evidence="8" id="KW-1185">Reference proteome</keyword>
<comment type="caution">
    <text evidence="7">The sequence shown here is derived from an EMBL/GenBank/DDBJ whole genome shotgun (WGS) entry which is preliminary data.</text>
</comment>
<evidence type="ECO:0000313" key="8">
    <source>
        <dbReference type="Proteomes" id="UP000677918"/>
    </source>
</evidence>
<dbReference type="Pfam" id="PF04542">
    <property type="entry name" value="Sigma70_r2"/>
    <property type="match status" value="1"/>
</dbReference>
<dbReference type="Gene3D" id="1.10.1740.10">
    <property type="match status" value="1"/>
</dbReference>
<evidence type="ECO:0000259" key="6">
    <source>
        <dbReference type="Pfam" id="PF08281"/>
    </source>
</evidence>
<gene>
    <name evidence="7" type="ORF">XYCOK13_30600</name>
</gene>
<dbReference type="EMBL" id="BOVK01000042">
    <property type="protein sequence ID" value="GIQ70236.1"/>
    <property type="molecule type" value="Genomic_DNA"/>
</dbReference>
<organism evidence="7 8">
    <name type="scientific">Xylanibacillus composti</name>
    <dbReference type="NCBI Taxonomy" id="1572762"/>
    <lineage>
        <taxon>Bacteria</taxon>
        <taxon>Bacillati</taxon>
        <taxon>Bacillota</taxon>
        <taxon>Bacilli</taxon>
        <taxon>Bacillales</taxon>
        <taxon>Paenibacillaceae</taxon>
        <taxon>Xylanibacillus</taxon>
    </lineage>
</organism>
<dbReference type="Gene3D" id="1.10.10.10">
    <property type="entry name" value="Winged helix-like DNA-binding domain superfamily/Winged helix DNA-binding domain"/>
    <property type="match status" value="1"/>
</dbReference>
<proteinExistence type="inferred from homology"/>
<dbReference type="InterPro" id="IPR039425">
    <property type="entry name" value="RNA_pol_sigma-70-like"/>
</dbReference>
<dbReference type="InterPro" id="IPR013324">
    <property type="entry name" value="RNA_pol_sigma_r3/r4-like"/>
</dbReference>
<keyword evidence="3" id="KW-0731">Sigma factor</keyword>
<dbReference type="PANTHER" id="PTHR43133:SF62">
    <property type="entry name" value="RNA POLYMERASE SIGMA FACTOR SIGZ"/>
    <property type="match status" value="1"/>
</dbReference>
<dbReference type="InterPro" id="IPR007627">
    <property type="entry name" value="RNA_pol_sigma70_r2"/>
</dbReference>
<dbReference type="InterPro" id="IPR036388">
    <property type="entry name" value="WH-like_DNA-bd_sf"/>
</dbReference>
<evidence type="ECO:0000256" key="1">
    <source>
        <dbReference type="ARBA" id="ARBA00010641"/>
    </source>
</evidence>
<evidence type="ECO:0000259" key="5">
    <source>
        <dbReference type="Pfam" id="PF04542"/>
    </source>
</evidence>
<dbReference type="SUPFAM" id="SSF88946">
    <property type="entry name" value="Sigma2 domain of RNA polymerase sigma factors"/>
    <property type="match status" value="1"/>
</dbReference>
<evidence type="ECO:0000256" key="4">
    <source>
        <dbReference type="ARBA" id="ARBA00023163"/>
    </source>
</evidence>
<comment type="similarity">
    <text evidence="1">Belongs to the sigma-70 factor family. ECF subfamily.</text>
</comment>
<dbReference type="Proteomes" id="UP000677918">
    <property type="component" value="Unassembled WGS sequence"/>
</dbReference>
<protein>
    <submittedName>
        <fullName evidence="7">RNA polymerase sigma factor</fullName>
    </submittedName>
</protein>